<dbReference type="GO" id="GO:0008270">
    <property type="term" value="F:zinc ion binding"/>
    <property type="evidence" value="ECO:0007669"/>
    <property type="project" value="InterPro"/>
</dbReference>
<dbReference type="InterPro" id="IPR011096">
    <property type="entry name" value="FTP_domain"/>
</dbReference>
<accession>A0A284VLX2</accession>
<dbReference type="InterPro" id="IPR001842">
    <property type="entry name" value="Peptidase_M36"/>
</dbReference>
<dbReference type="Pfam" id="PF02128">
    <property type="entry name" value="Peptidase_M36"/>
    <property type="match status" value="1"/>
</dbReference>
<gene>
    <name evidence="8" type="ORF">MNV_1690007</name>
</gene>
<dbReference type="Gene3D" id="1.10.390.10">
    <property type="entry name" value="Neutral Protease Domain 2"/>
    <property type="match status" value="1"/>
</dbReference>
<evidence type="ECO:0000256" key="2">
    <source>
        <dbReference type="ARBA" id="ARBA00022723"/>
    </source>
</evidence>
<evidence type="ECO:0000313" key="9">
    <source>
        <dbReference type="Proteomes" id="UP000218615"/>
    </source>
</evidence>
<evidence type="ECO:0000256" key="3">
    <source>
        <dbReference type="ARBA" id="ARBA00022729"/>
    </source>
</evidence>
<keyword evidence="3" id="KW-0732">Signal</keyword>
<dbReference type="PANTHER" id="PTHR33794">
    <property type="entry name" value="BACILLOLYSIN"/>
    <property type="match status" value="1"/>
</dbReference>
<sequence length="602" mass="68803">MQSRIPSHLCGIISVQTEEIEENPEKAARKFLSEYFKLFRMRKDLEDLIFIRKTDSLGGYHVVFQQVSGELPVYNAFTSVHMDKNTRVNKIDICYYPDLLVELPTEKGISQEDAIRMALDARHGEKRLAKAASAERVIYPKRDTYHVAWKVKVPLINPVEEWYVFIDFKTGDILDILDALLKANDRGRVFIPNPVVALGDRNLTAESEIPEKAYSTVILKDLDGSGYLSGPYVDTSTTPNRAKEKDLIFNYSRPDPHFKEVMAYYHIDEAARYIHSLGFVNLCNKTVKVNVQGDFADNSYYNRDTREITFGTWYIDDAEDADIILHEYSHAILDEQVPDFGPNWNSCPIAEGFGDFFAACFFAEINDGFNRECVGDWNGIGKIGDCVGRVDRKKHYPEDFLGLDSCDRDGEIWSASLWDIYLQMGGASRIKARRLTARDNSIRMVIESNFYLNIDSKFEDAADAVIIADKNIYNGINEHLIREVFVNRGILFPLVRVEIEATVEPQYIRAGSTLIFIISLTNAGEVAWKRAKIVISVYDGEKQIVKKLVKRINNIQVRTQKLIEKKWWIPKKLKKGEHSFTVSAYYSRKKIGEVTGEFLIAA</sequence>
<dbReference type="InterPro" id="IPR050728">
    <property type="entry name" value="Zinc_Metalloprotease_M4"/>
</dbReference>
<evidence type="ECO:0000313" key="8">
    <source>
        <dbReference type="EMBL" id="SNQ60197.1"/>
    </source>
</evidence>
<keyword evidence="1" id="KW-0645">Protease</keyword>
<keyword evidence="2" id="KW-0479">Metal-binding</keyword>
<keyword evidence="5" id="KW-0862">Zinc</keyword>
<proteinExistence type="predicted"/>
<evidence type="ECO:0000256" key="6">
    <source>
        <dbReference type="ARBA" id="ARBA00023049"/>
    </source>
</evidence>
<reference evidence="9" key="1">
    <citation type="submission" date="2017-06" db="EMBL/GenBank/DDBJ databases">
        <authorList>
            <person name="Cremers G."/>
        </authorList>
    </citation>
    <scope>NUCLEOTIDE SEQUENCE [LARGE SCALE GENOMIC DNA]</scope>
</reference>
<dbReference type="GO" id="GO:0004222">
    <property type="term" value="F:metalloendopeptidase activity"/>
    <property type="evidence" value="ECO:0007669"/>
    <property type="project" value="InterPro"/>
</dbReference>
<protein>
    <recommendedName>
        <fullName evidence="7">FTP domain-containing protein</fullName>
    </recommendedName>
</protein>
<evidence type="ECO:0000256" key="1">
    <source>
        <dbReference type="ARBA" id="ARBA00022670"/>
    </source>
</evidence>
<dbReference type="AlphaFoldDB" id="A0A284VLX2"/>
<evidence type="ECO:0000256" key="5">
    <source>
        <dbReference type="ARBA" id="ARBA00022833"/>
    </source>
</evidence>
<dbReference type="Pfam" id="PF07504">
    <property type="entry name" value="FTP"/>
    <property type="match status" value="1"/>
</dbReference>
<dbReference type="EMBL" id="FZMP01000078">
    <property type="protein sequence ID" value="SNQ60197.1"/>
    <property type="molecule type" value="Genomic_DNA"/>
</dbReference>
<keyword evidence="6" id="KW-0482">Metalloprotease</keyword>
<dbReference type="GO" id="GO:0006508">
    <property type="term" value="P:proteolysis"/>
    <property type="evidence" value="ECO:0007669"/>
    <property type="project" value="UniProtKB-KW"/>
</dbReference>
<dbReference type="PANTHER" id="PTHR33794:SF1">
    <property type="entry name" value="BACILLOLYSIN"/>
    <property type="match status" value="1"/>
</dbReference>
<dbReference type="GO" id="GO:0005615">
    <property type="term" value="C:extracellular space"/>
    <property type="evidence" value="ECO:0007669"/>
    <property type="project" value="InterPro"/>
</dbReference>
<organism evidence="8 9">
    <name type="scientific">Candidatus Methanoperedens nitratireducens</name>
    <dbReference type="NCBI Taxonomy" id="1392998"/>
    <lineage>
        <taxon>Archaea</taxon>
        <taxon>Methanobacteriati</taxon>
        <taxon>Methanobacteriota</taxon>
        <taxon>Stenosarchaea group</taxon>
        <taxon>Methanomicrobia</taxon>
        <taxon>Methanosarcinales</taxon>
        <taxon>ANME-2 cluster</taxon>
        <taxon>Candidatus Methanoperedentaceae</taxon>
        <taxon>Candidatus Methanoperedens</taxon>
    </lineage>
</organism>
<dbReference type="SUPFAM" id="SSF55486">
    <property type="entry name" value="Metalloproteases ('zincins'), catalytic domain"/>
    <property type="match status" value="1"/>
</dbReference>
<evidence type="ECO:0000256" key="4">
    <source>
        <dbReference type="ARBA" id="ARBA00022801"/>
    </source>
</evidence>
<keyword evidence="4" id="KW-0378">Hydrolase</keyword>
<dbReference type="InterPro" id="IPR027268">
    <property type="entry name" value="Peptidase_M4/M1_CTD_sf"/>
</dbReference>
<name>A0A284VLX2_9EURY</name>
<dbReference type="Proteomes" id="UP000218615">
    <property type="component" value="Unassembled WGS sequence"/>
</dbReference>
<keyword evidence="9" id="KW-1185">Reference proteome</keyword>
<feature type="domain" description="FTP" evidence="7">
    <location>
        <begin position="53"/>
        <end position="88"/>
    </location>
</feature>
<evidence type="ECO:0000259" key="7">
    <source>
        <dbReference type="Pfam" id="PF07504"/>
    </source>
</evidence>